<dbReference type="PANTHER" id="PTHR48006:SF41">
    <property type="entry name" value="OS04G0616500 PROTEIN"/>
    <property type="match status" value="1"/>
</dbReference>
<evidence type="ECO:0000256" key="4">
    <source>
        <dbReference type="ARBA" id="ARBA00022679"/>
    </source>
</evidence>
<dbReference type="SUPFAM" id="SSF52058">
    <property type="entry name" value="L domain-like"/>
    <property type="match status" value="1"/>
</dbReference>
<reference evidence="11" key="1">
    <citation type="submission" date="2015-04" db="UniProtKB">
        <authorList>
            <consortium name="EnsemblPlants"/>
        </authorList>
    </citation>
    <scope>IDENTIFICATION</scope>
</reference>
<dbReference type="Gene3D" id="3.80.10.10">
    <property type="entry name" value="Ribonuclease Inhibitor"/>
    <property type="match status" value="1"/>
</dbReference>
<evidence type="ECO:0000256" key="9">
    <source>
        <dbReference type="ARBA" id="ARBA00023180"/>
    </source>
</evidence>
<sequence length="457" mass="49783">MGKRGGRGKIATHIRLQESMEGAVAQAQKAPTATTDPNEAAALNDVFAKLGQKAAASWNTTGDPCSGTATDGTDINDSSINPAIKCDCSDQNNTVCHITRLSFDINTLSGPVPKELGNLTNLISLGFGSNNFNGSLPSELGSLFNLEQLYIDSAGLSGALPSSFSKLTRMKILWASDNNFTGQIPDYIGGWNLTDLDFSYNQLSGNFPSWASDKKLQLYLVANNFVIDRSNSVLPLELECLQRNTTFSLASPFAVKCGSSRSMTDSNNNFYQTDDATLGPASYNVRKTSSPIWAVSNVGKFMDTLASDGNYMIFYSSQSQNTLASELFQSARMSPSSLRYYGIGLENGNYNVTLQFAELGFTESQSWRGTGRRVFDIYVQGERKEQNFDIRKAVGGKSNTAIKKDYTIHVTKNIVEIHLFWAGKGTCCIPSQGYYGPSISALSVTPSTLLNYYVFFV</sequence>
<keyword evidence="2" id="KW-0597">Phosphoprotein</keyword>
<evidence type="ECO:0000256" key="2">
    <source>
        <dbReference type="ARBA" id="ARBA00022553"/>
    </source>
</evidence>
<accession>A0A0D9ZQP7</accession>
<keyword evidence="6" id="KW-0677">Repeat</keyword>
<dbReference type="EC" id="2.7.11.1" evidence="1"/>
<evidence type="ECO:0000256" key="8">
    <source>
        <dbReference type="ARBA" id="ARBA00022840"/>
    </source>
</evidence>
<keyword evidence="12" id="KW-1185">Reference proteome</keyword>
<dbReference type="Gramene" id="OGLUM04G25240.1">
    <property type="protein sequence ID" value="OGLUM04G25240.1"/>
    <property type="gene ID" value="OGLUM04G25240"/>
</dbReference>
<evidence type="ECO:0000256" key="5">
    <source>
        <dbReference type="ARBA" id="ARBA00022729"/>
    </source>
</evidence>
<dbReference type="FunFam" id="3.80.10.10:FF:000383">
    <property type="entry name" value="Leucine-rich repeat receptor protein kinase EMS1"/>
    <property type="match status" value="1"/>
</dbReference>
<keyword evidence="9" id="KW-0325">Glycoprotein</keyword>
<dbReference type="Gene3D" id="2.60.120.430">
    <property type="entry name" value="Galactose-binding lectin"/>
    <property type="match status" value="1"/>
</dbReference>
<evidence type="ECO:0000256" key="6">
    <source>
        <dbReference type="ARBA" id="ARBA00022737"/>
    </source>
</evidence>
<keyword evidence="8" id="KW-0067">ATP-binding</keyword>
<feature type="domain" description="Malectin" evidence="10">
    <location>
        <begin position="253"/>
        <end position="442"/>
    </location>
</feature>
<dbReference type="eggNOG" id="ENOG502QUW9">
    <property type="taxonomic scope" value="Eukaryota"/>
</dbReference>
<dbReference type="EnsemblPlants" id="OGLUM04G25240.1">
    <property type="protein sequence ID" value="OGLUM04G25240.1"/>
    <property type="gene ID" value="OGLUM04G25240"/>
</dbReference>
<dbReference type="AlphaFoldDB" id="A0A0D9ZQP7"/>
<dbReference type="InterPro" id="IPR001611">
    <property type="entry name" value="Leu-rich_rpt"/>
</dbReference>
<evidence type="ECO:0000256" key="1">
    <source>
        <dbReference type="ARBA" id="ARBA00012513"/>
    </source>
</evidence>
<dbReference type="InterPro" id="IPR021720">
    <property type="entry name" value="Malectin_dom"/>
</dbReference>
<keyword evidence="5" id="KW-0732">Signal</keyword>
<dbReference type="InterPro" id="IPR032675">
    <property type="entry name" value="LRR_dom_sf"/>
</dbReference>
<evidence type="ECO:0000256" key="3">
    <source>
        <dbReference type="ARBA" id="ARBA00022614"/>
    </source>
</evidence>
<dbReference type="Pfam" id="PF00560">
    <property type="entry name" value="LRR_1"/>
    <property type="match status" value="2"/>
</dbReference>
<keyword evidence="7" id="KW-0547">Nucleotide-binding</keyword>
<dbReference type="GO" id="GO:0005886">
    <property type="term" value="C:plasma membrane"/>
    <property type="evidence" value="ECO:0007669"/>
    <property type="project" value="TreeGrafter"/>
</dbReference>
<dbReference type="PANTHER" id="PTHR48006">
    <property type="entry name" value="LEUCINE-RICH REPEAT-CONTAINING PROTEIN DDB_G0281931-RELATED"/>
    <property type="match status" value="1"/>
</dbReference>
<protein>
    <recommendedName>
        <fullName evidence="1">non-specific serine/threonine protein kinase</fullName>
        <ecNumber evidence="1">2.7.11.1</ecNumber>
    </recommendedName>
</protein>
<dbReference type="Pfam" id="PF11721">
    <property type="entry name" value="Malectin"/>
    <property type="match status" value="1"/>
</dbReference>
<reference evidence="11" key="2">
    <citation type="submission" date="2018-05" db="EMBL/GenBank/DDBJ databases">
        <title>OgluRS3 (Oryza glumaepatula Reference Sequence Version 3).</title>
        <authorList>
            <person name="Zhang J."/>
            <person name="Kudrna D."/>
            <person name="Lee S."/>
            <person name="Talag J."/>
            <person name="Welchert J."/>
            <person name="Wing R.A."/>
        </authorList>
    </citation>
    <scope>NUCLEOTIDE SEQUENCE [LARGE SCALE GENOMIC DNA]</scope>
</reference>
<evidence type="ECO:0000256" key="7">
    <source>
        <dbReference type="ARBA" id="ARBA00022741"/>
    </source>
</evidence>
<keyword evidence="4" id="KW-0808">Transferase</keyword>
<keyword evidence="3" id="KW-0433">Leucine-rich repeat</keyword>
<evidence type="ECO:0000259" key="10">
    <source>
        <dbReference type="Pfam" id="PF11721"/>
    </source>
</evidence>
<dbReference type="GO" id="GO:0005524">
    <property type="term" value="F:ATP binding"/>
    <property type="evidence" value="ECO:0007669"/>
    <property type="project" value="UniProtKB-KW"/>
</dbReference>
<dbReference type="FunFam" id="2.60.120.430:FF:000002">
    <property type="entry name" value="Leucine-rich repeat receptor-like protein kinase"/>
    <property type="match status" value="1"/>
</dbReference>
<proteinExistence type="predicted"/>
<name>A0A0D9ZQP7_9ORYZ</name>
<dbReference type="STRING" id="40148.A0A0D9ZQP7"/>
<evidence type="ECO:0000313" key="11">
    <source>
        <dbReference type="EnsemblPlants" id="OGLUM04G25240.1"/>
    </source>
</evidence>
<dbReference type="GO" id="GO:0004674">
    <property type="term" value="F:protein serine/threonine kinase activity"/>
    <property type="evidence" value="ECO:0007669"/>
    <property type="project" value="UniProtKB-EC"/>
</dbReference>
<dbReference type="Proteomes" id="UP000026961">
    <property type="component" value="Chromosome 4"/>
</dbReference>
<organism evidence="11">
    <name type="scientific">Oryza glumipatula</name>
    <dbReference type="NCBI Taxonomy" id="40148"/>
    <lineage>
        <taxon>Eukaryota</taxon>
        <taxon>Viridiplantae</taxon>
        <taxon>Streptophyta</taxon>
        <taxon>Embryophyta</taxon>
        <taxon>Tracheophyta</taxon>
        <taxon>Spermatophyta</taxon>
        <taxon>Magnoliopsida</taxon>
        <taxon>Liliopsida</taxon>
        <taxon>Poales</taxon>
        <taxon>Poaceae</taxon>
        <taxon>BOP clade</taxon>
        <taxon>Oryzoideae</taxon>
        <taxon>Oryzeae</taxon>
        <taxon>Oryzinae</taxon>
        <taxon>Oryza</taxon>
    </lineage>
</organism>
<evidence type="ECO:0000313" key="12">
    <source>
        <dbReference type="Proteomes" id="UP000026961"/>
    </source>
</evidence>
<dbReference type="InterPro" id="IPR051824">
    <property type="entry name" value="LRR_Rcpt-Like_S/T_Kinase"/>
</dbReference>